<dbReference type="EMBL" id="VSSQ01000246">
    <property type="protein sequence ID" value="MPL87886.1"/>
    <property type="molecule type" value="Genomic_DNA"/>
</dbReference>
<gene>
    <name evidence="1" type="ORF">SDC9_33899</name>
</gene>
<accession>A0A644V952</accession>
<proteinExistence type="predicted"/>
<evidence type="ECO:0000313" key="1">
    <source>
        <dbReference type="EMBL" id="MPL87886.1"/>
    </source>
</evidence>
<protein>
    <submittedName>
        <fullName evidence="1">Uncharacterized protein</fullName>
    </submittedName>
</protein>
<sequence length="494" mass="56900">MKYFESGNNKIYFGSENKLQTWENDSLNESQIIQKVKLMLKNYLELDNVSFLFGTGTSIHLGAASIRNFPLEVEKYIKENDNSGEEIFEELIGNIKNLQSKILAYGNENLIPDTNQFNDSRGWQFYIEDNIVRDSETKEIFVELEKVLNYLQAKNYIDNLQNKNIESKTEKLITLIKEGLFNVCDIDKRKLSDQEKTKIENRRNTKTVEIIEKNKYHYHEKFVKALLQRPLNLRRANIFTSNYDLAFEYAFDKLGVFYIDGFAGFHKRYFKPETFEYDIFYPGSTTAGKVQRIDKVIRYFKLHGSLSWVNSDVRGSNNLYGIEEKSLELIDKSDKKGDIIIYPSAIKKSYTLDLPYSELFRQFASTINQSQSVLITLGYSFGDEHFNDIIYQALSNPTFTLIVIDLGGTKSPYINELKELGDPRIIILEGEFFGDFLTFSDSLMPDFSSIDNDVKIANTLNSLFGTSNVKPQNNPLVAVEQNVTNEIKVEGGES</sequence>
<dbReference type="Pfam" id="PF13289">
    <property type="entry name" value="SIR2_2"/>
    <property type="match status" value="1"/>
</dbReference>
<reference evidence="1" key="1">
    <citation type="submission" date="2019-08" db="EMBL/GenBank/DDBJ databases">
        <authorList>
            <person name="Kucharzyk K."/>
            <person name="Murdoch R.W."/>
            <person name="Higgins S."/>
            <person name="Loffler F."/>
        </authorList>
    </citation>
    <scope>NUCLEOTIDE SEQUENCE</scope>
</reference>
<organism evidence="1">
    <name type="scientific">bioreactor metagenome</name>
    <dbReference type="NCBI Taxonomy" id="1076179"/>
    <lineage>
        <taxon>unclassified sequences</taxon>
        <taxon>metagenomes</taxon>
        <taxon>ecological metagenomes</taxon>
    </lineage>
</organism>
<dbReference type="AlphaFoldDB" id="A0A644V952"/>
<name>A0A644V952_9ZZZZ</name>
<comment type="caution">
    <text evidence="1">The sequence shown here is derived from an EMBL/GenBank/DDBJ whole genome shotgun (WGS) entry which is preliminary data.</text>
</comment>